<organism evidence="1 2">
    <name type="scientific">Paraburkholderia gardini</name>
    <dbReference type="NCBI Taxonomy" id="2823469"/>
    <lineage>
        <taxon>Bacteria</taxon>
        <taxon>Pseudomonadati</taxon>
        <taxon>Pseudomonadota</taxon>
        <taxon>Betaproteobacteria</taxon>
        <taxon>Burkholderiales</taxon>
        <taxon>Burkholderiaceae</taxon>
        <taxon>Paraburkholderia</taxon>
    </lineage>
</organism>
<dbReference type="EMBL" id="CAJQYY010000025">
    <property type="protein sequence ID" value="CAG4913228.1"/>
    <property type="molecule type" value="Genomic_DNA"/>
</dbReference>
<protein>
    <recommendedName>
        <fullName evidence="3">3-oxoacyl-[acyl-carrier-protein] synthase III</fullName>
    </recommendedName>
</protein>
<dbReference type="Proteomes" id="UP000789752">
    <property type="component" value="Unassembled WGS sequence"/>
</dbReference>
<evidence type="ECO:0008006" key="3">
    <source>
        <dbReference type="Google" id="ProtNLM"/>
    </source>
</evidence>
<dbReference type="RefSeq" id="WP_228981394.1">
    <property type="nucleotide sequence ID" value="NZ_CAJQYY010000025.1"/>
</dbReference>
<reference evidence="1 2" key="1">
    <citation type="submission" date="2021-04" db="EMBL/GenBank/DDBJ databases">
        <authorList>
            <person name="Vanwijnsberghe S."/>
        </authorList>
    </citation>
    <scope>NUCLEOTIDE SEQUENCE [LARGE SCALE GENOMIC DNA]</scope>
    <source>
        <strain evidence="1 2">LMG 32171</strain>
    </source>
</reference>
<name>A0ABN7QNL2_9BURK</name>
<sequence length="353" mass="37913">MNAPVITALATWVPDAVPLSQWYDIEKRLRLIEHPGWNAWMTSWQPDYKRYLETYWNAWNDGPVPGEHGLTGPGMVPVETGTGLSGLAAKVANTLCAARAPDAPAVDIVMFCHSSLDEHVSTTTAGRLRAVAGTPCFPFSVSQQQGVSVFTALRLAADLFIAEPEVCTILIIAAEKWCPPFSRWAAPHILQGDAAGALLVERASEAARGLRLVDASTRNVAPLAASQLQSRRAVESAWAPALISMIGEMLMRHGHRLNEVDEVVGHLGSPLLTSAVCKTLGRPDTGLPHQHHAHLGTSESIVRLAQTLSVTALPQQAVILMWGFGLGGYVGGALLEARGAPFVYVREDARCLS</sequence>
<keyword evidence="2" id="KW-1185">Reference proteome</keyword>
<dbReference type="InterPro" id="IPR016039">
    <property type="entry name" value="Thiolase-like"/>
</dbReference>
<dbReference type="PANTHER" id="PTHR34069:SF2">
    <property type="entry name" value="BETA-KETOACYL-[ACYL-CARRIER-PROTEIN] SYNTHASE III"/>
    <property type="match status" value="1"/>
</dbReference>
<comment type="caution">
    <text evidence="1">The sequence shown here is derived from an EMBL/GenBank/DDBJ whole genome shotgun (WGS) entry which is preliminary data.</text>
</comment>
<dbReference type="Gene3D" id="3.40.47.10">
    <property type="match status" value="2"/>
</dbReference>
<proteinExistence type="predicted"/>
<gene>
    <name evidence="1" type="ORF">R54767_03977</name>
</gene>
<evidence type="ECO:0000313" key="2">
    <source>
        <dbReference type="Proteomes" id="UP000789752"/>
    </source>
</evidence>
<accession>A0ABN7QNL2</accession>
<dbReference type="PANTHER" id="PTHR34069">
    <property type="entry name" value="3-OXOACYL-[ACYL-CARRIER-PROTEIN] SYNTHASE 3"/>
    <property type="match status" value="1"/>
</dbReference>
<evidence type="ECO:0000313" key="1">
    <source>
        <dbReference type="EMBL" id="CAG4913228.1"/>
    </source>
</evidence>
<dbReference type="SUPFAM" id="SSF53901">
    <property type="entry name" value="Thiolase-like"/>
    <property type="match status" value="1"/>
</dbReference>